<feature type="transmembrane region" description="Helical" evidence="1">
    <location>
        <begin position="83"/>
        <end position="100"/>
    </location>
</feature>
<keyword evidence="1" id="KW-1133">Transmembrane helix</keyword>
<keyword evidence="1" id="KW-0472">Membrane</keyword>
<gene>
    <name evidence="2" type="ORF">ACFFHU_20810</name>
</gene>
<proteinExistence type="predicted"/>
<dbReference type="Proteomes" id="UP001589894">
    <property type="component" value="Unassembled WGS sequence"/>
</dbReference>
<dbReference type="RefSeq" id="WP_377341367.1">
    <property type="nucleotide sequence ID" value="NZ_JBHLUE010000017.1"/>
</dbReference>
<dbReference type="EMBL" id="JBHLUE010000017">
    <property type="protein sequence ID" value="MFC0566568.1"/>
    <property type="molecule type" value="Genomic_DNA"/>
</dbReference>
<protein>
    <submittedName>
        <fullName evidence="2">Uncharacterized protein</fullName>
    </submittedName>
</protein>
<evidence type="ECO:0000313" key="2">
    <source>
        <dbReference type="EMBL" id="MFC0566568.1"/>
    </source>
</evidence>
<comment type="caution">
    <text evidence="2">The sequence shown here is derived from an EMBL/GenBank/DDBJ whole genome shotgun (WGS) entry which is preliminary data.</text>
</comment>
<name>A0ABV6P2R1_9ACTN</name>
<reference evidence="2 3" key="1">
    <citation type="submission" date="2024-09" db="EMBL/GenBank/DDBJ databases">
        <authorList>
            <person name="Sun Q."/>
            <person name="Mori K."/>
        </authorList>
    </citation>
    <scope>NUCLEOTIDE SEQUENCE [LARGE SCALE GENOMIC DNA]</scope>
    <source>
        <strain evidence="2 3">TBRC 2205</strain>
    </source>
</reference>
<accession>A0ABV6P2R1</accession>
<feature type="transmembrane region" description="Helical" evidence="1">
    <location>
        <begin position="55"/>
        <end position="76"/>
    </location>
</feature>
<sequence>MSETGVRLDSDGVGGVRPVPRWVAPVFGLLAAFTLPWVAYLAATLPAHTVTVHYRLAWVGFDAGLVLALTLTAVQAYNGHRRVALGAAATATMLVVDAWFDVTTTPRGPDLLVSVLLALGVELPLAALCLWIAWHSDRVVERRLRQLALRARRPPPPPRRR</sequence>
<keyword evidence="3" id="KW-1185">Reference proteome</keyword>
<organism evidence="2 3">
    <name type="scientific">Plantactinospora siamensis</name>
    <dbReference type="NCBI Taxonomy" id="555372"/>
    <lineage>
        <taxon>Bacteria</taxon>
        <taxon>Bacillati</taxon>
        <taxon>Actinomycetota</taxon>
        <taxon>Actinomycetes</taxon>
        <taxon>Micromonosporales</taxon>
        <taxon>Micromonosporaceae</taxon>
        <taxon>Plantactinospora</taxon>
    </lineage>
</organism>
<feature type="transmembrane region" description="Helical" evidence="1">
    <location>
        <begin position="22"/>
        <end position="43"/>
    </location>
</feature>
<feature type="transmembrane region" description="Helical" evidence="1">
    <location>
        <begin position="112"/>
        <end position="134"/>
    </location>
</feature>
<evidence type="ECO:0000313" key="3">
    <source>
        <dbReference type="Proteomes" id="UP001589894"/>
    </source>
</evidence>
<keyword evidence="1" id="KW-0812">Transmembrane</keyword>
<evidence type="ECO:0000256" key="1">
    <source>
        <dbReference type="SAM" id="Phobius"/>
    </source>
</evidence>